<accession>S4NTY7</accession>
<dbReference type="EMBL" id="GAIX01012031">
    <property type="protein sequence ID" value="JAA80529.1"/>
    <property type="molecule type" value="Transcribed_RNA"/>
</dbReference>
<reference evidence="1" key="2">
    <citation type="submission" date="2013-05" db="EMBL/GenBank/DDBJ databases">
        <authorList>
            <person name="Carter J.-M."/>
            <person name="Baker S.C."/>
            <person name="Pink R."/>
            <person name="Carter D.R.F."/>
            <person name="Collins A."/>
            <person name="Tomlin J."/>
            <person name="Gibbs M."/>
            <person name="Breuker C.J."/>
        </authorList>
    </citation>
    <scope>NUCLEOTIDE SEQUENCE</scope>
    <source>
        <tissue evidence="1">Ovary</tissue>
    </source>
</reference>
<evidence type="ECO:0000313" key="1">
    <source>
        <dbReference type="EMBL" id="JAA80529.1"/>
    </source>
</evidence>
<protein>
    <submittedName>
        <fullName evidence="1">Uncharacterized protein</fullName>
    </submittedName>
</protein>
<reference evidence="1" key="1">
    <citation type="journal article" date="2013" name="BMC Genomics">
        <title>Unscrambling butterfly oogenesis.</title>
        <authorList>
            <person name="Carter J.M."/>
            <person name="Baker S.C."/>
            <person name="Pink R."/>
            <person name="Carter D.R."/>
            <person name="Collins A."/>
            <person name="Tomlin J."/>
            <person name="Gibbs M."/>
            <person name="Breuker C.J."/>
        </authorList>
    </citation>
    <scope>NUCLEOTIDE SEQUENCE</scope>
    <source>
        <tissue evidence="1">Ovary</tissue>
    </source>
</reference>
<proteinExistence type="predicted"/>
<dbReference type="AlphaFoldDB" id="S4NTY7"/>
<organism evidence="1">
    <name type="scientific">Pararge aegeria</name>
    <name type="common">speckled wood butterfly</name>
    <dbReference type="NCBI Taxonomy" id="116150"/>
    <lineage>
        <taxon>Eukaryota</taxon>
        <taxon>Metazoa</taxon>
        <taxon>Ecdysozoa</taxon>
        <taxon>Arthropoda</taxon>
        <taxon>Hexapoda</taxon>
        <taxon>Insecta</taxon>
        <taxon>Pterygota</taxon>
        <taxon>Neoptera</taxon>
        <taxon>Endopterygota</taxon>
        <taxon>Lepidoptera</taxon>
        <taxon>Glossata</taxon>
        <taxon>Ditrysia</taxon>
        <taxon>Papilionoidea</taxon>
        <taxon>Nymphalidae</taxon>
        <taxon>Satyrinae</taxon>
        <taxon>Satyrini</taxon>
        <taxon>Parargina</taxon>
        <taxon>Pararge</taxon>
    </lineage>
</organism>
<sequence>MSFFFQCSRHTFQSHPHIHTSTRPDSPERYHMVKLTNTLRHNNYITRARMVQLCTGSATASLTFPRTIKHSPHPMRRETYDRPNEDLKLIPVSIIITTPLFTRKRRTSWGRHSVRRRQPRRRR</sequence>
<feature type="non-terminal residue" evidence="1">
    <location>
        <position position="123"/>
    </location>
</feature>
<name>S4NTY7_9NEOP</name>